<protein>
    <submittedName>
        <fullName evidence="4">Glycosyltransferase family 2 protein</fullName>
    </submittedName>
</protein>
<evidence type="ECO:0000313" key="5">
    <source>
        <dbReference type="Proteomes" id="UP000594195"/>
    </source>
</evidence>
<dbReference type="KEGG" id="kfa:Q73A0000_11235"/>
<feature type="domain" description="Glycosyltransferase 2-like" evidence="3">
    <location>
        <begin position="6"/>
        <end position="157"/>
    </location>
</feature>
<dbReference type="GO" id="GO:0016758">
    <property type="term" value="F:hexosyltransferase activity"/>
    <property type="evidence" value="ECO:0007669"/>
    <property type="project" value="UniProtKB-ARBA"/>
</dbReference>
<evidence type="ECO:0000259" key="3">
    <source>
        <dbReference type="Pfam" id="PF00535"/>
    </source>
</evidence>
<proteinExistence type="predicted"/>
<dbReference type="InterPro" id="IPR001173">
    <property type="entry name" value="Glyco_trans_2-like"/>
</dbReference>
<organism evidence="4 5">
    <name type="scientific">Kaistella flava</name>
    <name type="common">ex Peng et al. 2021</name>
    <dbReference type="NCBI Taxonomy" id="2038776"/>
    <lineage>
        <taxon>Bacteria</taxon>
        <taxon>Pseudomonadati</taxon>
        <taxon>Bacteroidota</taxon>
        <taxon>Flavobacteriia</taxon>
        <taxon>Flavobacteriales</taxon>
        <taxon>Weeksellaceae</taxon>
        <taxon>Chryseobacterium group</taxon>
        <taxon>Kaistella</taxon>
    </lineage>
</organism>
<dbReference type="AlphaFoldDB" id="A0A7M2YAN1"/>
<evidence type="ECO:0000256" key="1">
    <source>
        <dbReference type="ARBA" id="ARBA00022676"/>
    </source>
</evidence>
<dbReference type="Pfam" id="PF00535">
    <property type="entry name" value="Glycos_transf_2"/>
    <property type="match status" value="1"/>
</dbReference>
<sequence length="336" mass="38786">MNPQVSIITTFYNSVSLGDFVNKSMDSLLNQSYRNIEFICVNDGSKDDTLNQLLTYQKKDDRIKIVNKENEGTAQYAKAAGQDVATGAYIMLFDHDDSISSDAVEKAVQEFIKNPELDMVGMTVKTVFSDGKIKNIYALDELLENVDEYKSHLITGSDALQKTIGRYDIHFRGFYRKDLFKKVSFRFTERLLNADEIVERQLLQYAHKIGTCNGIYTHYIFLNSSAKSFNLKKIDIVSTDLYMRDFAKKLNLYESRKAIFESVAYKNFIDAIKVYQHFKPTLSAEQNEFYNNRLKSAFDGLDKKTVLGTYRGFTKVYNQILLSNFSLLNQFYKIKK</sequence>
<accession>A0A7M2YAN1</accession>
<dbReference type="Proteomes" id="UP000594195">
    <property type="component" value="Chromosome"/>
</dbReference>
<keyword evidence="2 4" id="KW-0808">Transferase</keyword>
<dbReference type="InterPro" id="IPR029044">
    <property type="entry name" value="Nucleotide-diphossugar_trans"/>
</dbReference>
<gene>
    <name evidence="4" type="ORF">Q73A0000_11235</name>
</gene>
<dbReference type="Gene3D" id="3.90.550.10">
    <property type="entry name" value="Spore Coat Polysaccharide Biosynthesis Protein SpsA, Chain A"/>
    <property type="match status" value="1"/>
</dbReference>
<evidence type="ECO:0000256" key="2">
    <source>
        <dbReference type="ARBA" id="ARBA00022679"/>
    </source>
</evidence>
<dbReference type="RefSeq" id="WP_193811054.1">
    <property type="nucleotide sequence ID" value="NZ_CP040442.1"/>
</dbReference>
<dbReference type="CDD" id="cd00761">
    <property type="entry name" value="Glyco_tranf_GTA_type"/>
    <property type="match status" value="1"/>
</dbReference>
<reference evidence="4 5" key="1">
    <citation type="submission" date="2019-05" db="EMBL/GenBank/DDBJ databases">
        <title>Chryseobacterium sp. isolated from King George Island, maritime Antarctica.</title>
        <authorList>
            <person name="Peng X."/>
        </authorList>
    </citation>
    <scope>NUCLEOTIDE SEQUENCE [LARGE SCALE GENOMIC DNA]</scope>
    <source>
        <strain evidence="4 5">7-3A</strain>
    </source>
</reference>
<name>A0A7M2YAN1_9FLAO</name>
<dbReference type="EMBL" id="CP040442">
    <property type="protein sequence ID" value="QOW10889.1"/>
    <property type="molecule type" value="Genomic_DNA"/>
</dbReference>
<keyword evidence="1" id="KW-0328">Glycosyltransferase</keyword>
<evidence type="ECO:0000313" key="4">
    <source>
        <dbReference type="EMBL" id="QOW10889.1"/>
    </source>
</evidence>
<dbReference type="PANTHER" id="PTHR22916:SF51">
    <property type="entry name" value="GLYCOSYLTRANSFERASE EPSH-RELATED"/>
    <property type="match status" value="1"/>
</dbReference>
<dbReference type="PANTHER" id="PTHR22916">
    <property type="entry name" value="GLYCOSYLTRANSFERASE"/>
    <property type="match status" value="1"/>
</dbReference>
<dbReference type="SUPFAM" id="SSF53448">
    <property type="entry name" value="Nucleotide-diphospho-sugar transferases"/>
    <property type="match status" value="1"/>
</dbReference>
<keyword evidence="5" id="KW-1185">Reference proteome</keyword>